<gene>
    <name evidence="2" type="ORF">HAKA00212_LOCUS8984</name>
</gene>
<dbReference type="Pfam" id="PF05684">
    <property type="entry name" value="DUF819"/>
    <property type="match status" value="1"/>
</dbReference>
<sequence>MAAADILVMAVYFSGLLIASRSEALKKIFPAPELRHQVDFSVRASANHGTQPKKPQDLGSKAGHAVALICVGYFLTKLSNFLAKMIPFPGASTGTLCLATLALLSIASVVSPEQKWRPVAKPLARQLLNIFFAAIGASARFSDIMGIGTPILGLTSIALLVHSFAIGSLTFIVNKLLKTEISLAELLVASNANIGGPSTAAAFAGGLPSPSGGHSGGGGDEQGGLVGPATAAGSIGYAIATSLGVAFASIMRKILSIE</sequence>
<organism evidence="2">
    <name type="scientific">Heterosigma akashiwo</name>
    <name type="common">Chromophytic alga</name>
    <name type="synonym">Heterosigma carterae</name>
    <dbReference type="NCBI Taxonomy" id="2829"/>
    <lineage>
        <taxon>Eukaryota</taxon>
        <taxon>Sar</taxon>
        <taxon>Stramenopiles</taxon>
        <taxon>Ochrophyta</taxon>
        <taxon>Raphidophyceae</taxon>
        <taxon>Chattonellales</taxon>
        <taxon>Chattonellaceae</taxon>
        <taxon>Heterosigma</taxon>
    </lineage>
</organism>
<feature type="transmembrane region" description="Helical" evidence="1">
    <location>
        <begin position="151"/>
        <end position="173"/>
    </location>
</feature>
<accession>A0A7S3XRP3</accession>
<evidence type="ECO:0000313" key="2">
    <source>
        <dbReference type="EMBL" id="CAE0630288.1"/>
    </source>
</evidence>
<name>A0A7S3XRP3_HETAK</name>
<evidence type="ECO:0000256" key="1">
    <source>
        <dbReference type="SAM" id="Phobius"/>
    </source>
</evidence>
<feature type="transmembrane region" description="Helical" evidence="1">
    <location>
        <begin position="235"/>
        <end position="255"/>
    </location>
</feature>
<keyword evidence="1" id="KW-0472">Membrane</keyword>
<dbReference type="InterPro" id="IPR008537">
    <property type="entry name" value="DUF819"/>
</dbReference>
<dbReference type="AlphaFoldDB" id="A0A7S3XRP3"/>
<keyword evidence="1" id="KW-1133">Transmembrane helix</keyword>
<reference evidence="2" key="1">
    <citation type="submission" date="2021-01" db="EMBL/GenBank/DDBJ databases">
        <authorList>
            <person name="Corre E."/>
            <person name="Pelletier E."/>
            <person name="Niang G."/>
            <person name="Scheremetjew M."/>
            <person name="Finn R."/>
            <person name="Kale V."/>
            <person name="Holt S."/>
            <person name="Cochrane G."/>
            <person name="Meng A."/>
            <person name="Brown T."/>
            <person name="Cohen L."/>
        </authorList>
    </citation>
    <scope>NUCLEOTIDE SEQUENCE</scope>
    <source>
        <strain evidence="2">CCMP3107</strain>
    </source>
</reference>
<proteinExistence type="predicted"/>
<dbReference type="EMBL" id="HBIU01019343">
    <property type="protein sequence ID" value="CAE0630288.1"/>
    <property type="molecule type" value="Transcribed_RNA"/>
</dbReference>
<dbReference type="PANTHER" id="PTHR34289:SF8">
    <property type="entry name" value="DUF819 DOMAIN-CONTAINING PROTEIN"/>
    <property type="match status" value="1"/>
</dbReference>
<feature type="transmembrane region" description="Helical" evidence="1">
    <location>
        <begin position="123"/>
        <end position="139"/>
    </location>
</feature>
<dbReference type="PANTHER" id="PTHR34289">
    <property type="entry name" value="PROTEIN, PUTATIVE (DUF819)-RELATED"/>
    <property type="match status" value="1"/>
</dbReference>
<protein>
    <submittedName>
        <fullName evidence="2">Uncharacterized protein</fullName>
    </submittedName>
</protein>
<keyword evidence="1" id="KW-0812">Transmembrane</keyword>
<feature type="transmembrane region" description="Helical" evidence="1">
    <location>
        <begin position="88"/>
        <end position="111"/>
    </location>
</feature>